<proteinExistence type="predicted"/>
<feature type="non-terminal residue" evidence="1">
    <location>
        <position position="28"/>
    </location>
</feature>
<evidence type="ECO:0000313" key="1">
    <source>
        <dbReference type="EMBL" id="SVD47280.1"/>
    </source>
</evidence>
<gene>
    <name evidence="1" type="ORF">METZ01_LOCUS400134</name>
</gene>
<reference evidence="1" key="1">
    <citation type="submission" date="2018-05" db="EMBL/GenBank/DDBJ databases">
        <authorList>
            <person name="Lanie J.A."/>
            <person name="Ng W.-L."/>
            <person name="Kazmierczak K.M."/>
            <person name="Andrzejewski T.M."/>
            <person name="Davidsen T.M."/>
            <person name="Wayne K.J."/>
            <person name="Tettelin H."/>
            <person name="Glass J.I."/>
            <person name="Rusch D."/>
            <person name="Podicherti R."/>
            <person name="Tsui H.-C.T."/>
            <person name="Winkler M.E."/>
        </authorList>
    </citation>
    <scope>NUCLEOTIDE SEQUENCE</scope>
</reference>
<dbReference type="AlphaFoldDB" id="A0A382VLN6"/>
<name>A0A382VLN6_9ZZZZ</name>
<feature type="non-terminal residue" evidence="1">
    <location>
        <position position="1"/>
    </location>
</feature>
<organism evidence="1">
    <name type="scientific">marine metagenome</name>
    <dbReference type="NCBI Taxonomy" id="408172"/>
    <lineage>
        <taxon>unclassified sequences</taxon>
        <taxon>metagenomes</taxon>
        <taxon>ecological metagenomes</taxon>
    </lineage>
</organism>
<dbReference type="EMBL" id="UINC01152872">
    <property type="protein sequence ID" value="SVD47280.1"/>
    <property type="molecule type" value="Genomic_DNA"/>
</dbReference>
<protein>
    <submittedName>
        <fullName evidence="1">Uncharacterized protein</fullName>
    </submittedName>
</protein>
<sequence>RIKQYSSRHRAWMILFRQWLRVNGIQIN</sequence>
<accession>A0A382VLN6</accession>